<feature type="compositionally biased region" description="Gly residues" evidence="1">
    <location>
        <begin position="709"/>
        <end position="725"/>
    </location>
</feature>
<feature type="region of interest" description="Disordered" evidence="1">
    <location>
        <begin position="515"/>
        <end position="555"/>
    </location>
</feature>
<feature type="compositionally biased region" description="Low complexity" evidence="1">
    <location>
        <begin position="2590"/>
        <end position="2603"/>
    </location>
</feature>
<feature type="compositionally biased region" description="Acidic residues" evidence="1">
    <location>
        <begin position="2109"/>
        <end position="2119"/>
    </location>
</feature>
<dbReference type="VEuPathDB" id="CryptoDB:Cvel_9427"/>
<evidence type="ECO:0000313" key="2">
    <source>
        <dbReference type="EMBL" id="CEM49477.1"/>
    </source>
</evidence>
<evidence type="ECO:0000256" key="1">
    <source>
        <dbReference type="SAM" id="MobiDB-lite"/>
    </source>
</evidence>
<organism evidence="2">
    <name type="scientific">Chromera velia CCMP2878</name>
    <dbReference type="NCBI Taxonomy" id="1169474"/>
    <lineage>
        <taxon>Eukaryota</taxon>
        <taxon>Sar</taxon>
        <taxon>Alveolata</taxon>
        <taxon>Colpodellida</taxon>
        <taxon>Chromeraceae</taxon>
        <taxon>Chromera</taxon>
    </lineage>
</organism>
<feature type="compositionally biased region" description="Basic and acidic residues" evidence="1">
    <location>
        <begin position="2125"/>
        <end position="2160"/>
    </location>
</feature>
<feature type="compositionally biased region" description="Acidic residues" evidence="1">
    <location>
        <begin position="2515"/>
        <end position="2529"/>
    </location>
</feature>
<feature type="compositionally biased region" description="Basic and acidic residues" evidence="1">
    <location>
        <begin position="2179"/>
        <end position="2191"/>
    </location>
</feature>
<feature type="compositionally biased region" description="Basic and acidic residues" evidence="1">
    <location>
        <begin position="249"/>
        <end position="260"/>
    </location>
</feature>
<feature type="region of interest" description="Disordered" evidence="1">
    <location>
        <begin position="1736"/>
        <end position="1759"/>
    </location>
</feature>
<feature type="region of interest" description="Disordered" evidence="1">
    <location>
        <begin position="2803"/>
        <end position="2833"/>
    </location>
</feature>
<feature type="region of interest" description="Disordered" evidence="1">
    <location>
        <begin position="2926"/>
        <end position="2946"/>
    </location>
</feature>
<feature type="region of interest" description="Disordered" evidence="1">
    <location>
        <begin position="2109"/>
        <end position="2226"/>
    </location>
</feature>
<feature type="compositionally biased region" description="Gly residues" evidence="1">
    <location>
        <begin position="2530"/>
        <end position="2540"/>
    </location>
</feature>
<feature type="region of interest" description="Disordered" evidence="1">
    <location>
        <begin position="808"/>
        <end position="860"/>
    </location>
</feature>
<feature type="region of interest" description="Disordered" evidence="1">
    <location>
        <begin position="607"/>
        <end position="632"/>
    </location>
</feature>
<name>A0A0G4HY79_9ALVE</name>
<feature type="compositionally biased region" description="Low complexity" evidence="1">
    <location>
        <begin position="2935"/>
        <end position="2946"/>
    </location>
</feature>
<feature type="region of interest" description="Disordered" evidence="1">
    <location>
        <begin position="1139"/>
        <end position="1183"/>
    </location>
</feature>
<feature type="compositionally biased region" description="Basic and acidic residues" evidence="1">
    <location>
        <begin position="987"/>
        <end position="1001"/>
    </location>
</feature>
<feature type="compositionally biased region" description="Gly residues" evidence="1">
    <location>
        <begin position="261"/>
        <end position="271"/>
    </location>
</feature>
<feature type="region of interest" description="Disordered" evidence="1">
    <location>
        <begin position="1772"/>
        <end position="1804"/>
    </location>
</feature>
<feature type="region of interest" description="Disordered" evidence="1">
    <location>
        <begin position="2454"/>
        <end position="2616"/>
    </location>
</feature>
<gene>
    <name evidence="2" type="ORF">Cvel_9427</name>
</gene>
<proteinExistence type="predicted"/>
<feature type="region of interest" description="Disordered" evidence="1">
    <location>
        <begin position="706"/>
        <end position="795"/>
    </location>
</feature>
<reference evidence="2" key="1">
    <citation type="submission" date="2014-11" db="EMBL/GenBank/DDBJ databases">
        <authorList>
            <person name="Otto D Thomas"/>
            <person name="Naeem Raeece"/>
        </authorList>
    </citation>
    <scope>NUCLEOTIDE SEQUENCE</scope>
</reference>
<feature type="region of interest" description="Disordered" evidence="1">
    <location>
        <begin position="976"/>
        <end position="1007"/>
    </location>
</feature>
<feature type="region of interest" description="Disordered" evidence="1">
    <location>
        <begin position="249"/>
        <end position="274"/>
    </location>
</feature>
<accession>A0A0G4HY79</accession>
<dbReference type="EMBL" id="CDMZ01004347">
    <property type="protein sequence ID" value="CEM49477.1"/>
    <property type="molecule type" value="Genomic_DNA"/>
</dbReference>
<feature type="compositionally biased region" description="Low complexity" evidence="1">
    <location>
        <begin position="1736"/>
        <end position="1747"/>
    </location>
</feature>
<sequence>MPELRLLIVVLQPAIIYVIRHSPVTLTSLQTPVASGEATRGGPQPSSPSSPGLCRVTVQDLFVISPEWGSRFHSCHLAAPPPMPSHFNLGKMGGGGGETPGTSVAASNNRLSIPVNRTQNAASSTFMYFVFQPGVLLRFALGDFALDLDSKGTSASRRAGGSSVSSEGGTVKSLWGAVPYIVDSVFVNEWRLGMPQLPFGAMSSLCVPMKALVMGGVDPDSLEVCLWVQPLPAPVLSFDSGLRSLPKVERHAARRPEMGKGGKGKGAGGASGWQQEEGDSAVAAFGVAPDCSLFAVGLRDGTLVLFRGEWDSSVEGPRDFGHLAIRPLLFCTPEYVGKLICKARTVSSHWRARPLEVSAEDGLDAEETRALARGTSALRYAHCPDANSLVLVVGPHPDAVTLDRKGAVRDKLLRLVSSSASFNMATALCKQLSGEEGLDCSTLLLPLRLEWDRATESSPGSRRPTASPSCAHLVICAHPLLFAGHVFVCAGTQRDAKNLGSRDLREGLFVMTVRVSEKEKSEDDTGSPSLGGMEETNSPQSVGGGRTPSGPEGEKALGELQEAPMVYSFRTCSLRLLNFQQRVRWLSKRGKGREALRSVNEALASLRNSKKGKGEGGGFRGTDSSTDPRSPWLSEEDLLSLRQQALQSVWTSRGALFCCGFANSFVSRQDFETFFEIEDPEFSANEALRFDPFRAASSSSASASVGFLEGEGQGEGEGLHPGGSPEGVMRRPPVLLSSALKPPRSETEGVGMQSDTSMITDEEPEGGRSLKGLRFGGASVEGGKEGVHGASSASSLTLPLRSARLRTANNSASRSAEVGKEKTRGQSGSPLRIRNRPSMGGREKTKREGEQEGGGGRVEPKEVDSLFSRLTGLVCCRKRVGTGLAGFFRKIRGLPSPSLQPVGSETLSLPKGTRGDLVLLLEAVVLHASGLVKRSLQSSLGERESTTLSGLQKKLETVQCKIETLKDLAPSVEGEGRGLTAQAEAVTGRRGDKVDGRRLGGAEKAGGQQPLSIGLEWQTLQSSSPEDAAAAAAARGDGPMLRALFRRESAALLPKWGVILSCVPLLVDPWDFTDIFQLLLPSGGIPLEGEGEEVDGVLLFFVGRAMEISKQEGNITGTETRKLFRRTVSLASRLMQSASATLPSSEVPSPSKGSKSKTEGKKEKKTGKKEGGKGKGKGGDEEKSLETIEGLDLEAVSFRPGLLILHTFAFWAECFFQLRHGMKTGGDDTPTPFPGIPGSLLDWVSLSNADRTELLLASVLTASEGRREGKEFENAFQRLFCEPAVLYGRLNEDPETPPEVLRRVSNINLSPLPSFPLDAEVWESFSVSSGVPPEAHLCMGLESRAYMRQARLVTSILKLSSPTRPVDERVIRSYARTVRLAIQTAYLFPQPDLLVVPPTRDLVSSSSKLSAPHEEKESSFAGSFKSCGRCPVPSSALLSSLNEVFGCLPGKELERPLGLRVESREEDRRVWQELQTRLDVLDRHLAATEQLLRMGKALPLLTFPDMERCQRDSAFAERLVLSLLGFMGAAQRSASYWRDRTEELEGLRANLFSALPAPRLFHLLLRHLMSTTDHFSVCGELVERWREWEELHDPGARRDSEGFSVEFEVLKARLLLEAARERTSGSKSLVSEGSMQAQRCLRLLGSPLGDLDLSTGGIGWRRLQRWAAEEPELFSVAREVAFEKGLLQACSVLKPLLIVERQQKNPVAFALSHVQDLQKQFRSLHHFAFSSGDGGAAAASASSSSQPGVGGGTTETGGEAVAGEASGFAAVLDKMSGGSGSPEVPAVVPESENSKEALNPRETAVPFPYSRPSLLRALLGGAFDASDPSLSTEGGLDRRAEVFRAVLTSNPASVVLREGFRQLTRSLSLPDAFIEAEMKQAVKSRQELESGDGDGKRLALVSQGASVLWRRVQILRGLTFLAFDKSDLAMRTVQSLFSVSEEEQSDAIDSAIAGDGALPPSWFSMIVPSSWTISPLALAQRDPNVFPLLSSLLANRKVGQGLTVNERGLLEAVALAACPDKSVSSALNSLSVPPIQLDLGGSVGEEGGDETEEKTKSWLLHLLEGGEGADASADGLFFDASADGKGSSLPSESLPFPSSGFWSWPLEEEVVEEEAEEDGVPSVSIRERLSSWERETSGHTEGRSRNREGGGDESPGREGGGKVGGRGQTVTPLLSLFAERSKGGQRRREQRGGSAADAMRSLVGDGVVPNAQTHKQTKRPRVGLIPSDALSIEEKERQGTGDPDSFPQELVRLLCSWRGSFPNVYKENSGGAAGGQLCLSVEGLVEVLSVDAEFVLSFLLEKNVGGDFRGERIHIPRDCESKLRFHTDTLLRCVITPFMSSPLASTEAKARLLKVAGTHLSRMCLSLSEVEREEDEYYCEDLKRRCSRVAARCRSSADFLGEVAFLEGTSGVPLDPVRFLSDSEYQNLRVHKLMRAAPALVERISGLLDWFNTAGQASPSPPPKGPSKPSQHPSKERTGAAASPIKGAAPSPPAGGLKGGGKEKQTEGDGWGDFGDLELSDMDEEDGQEAGDGWGLGLDGDGSESDSGGAIIGETGGEKKKSKEQIEEEPTTHHPLPNGVATGADPPSTPSSSSPREQEPQPQKAGTVNGGSLPIRSGGTAASSAFWEMWTRTLSLLRPFWPSLFDDSRQVASRKRTDPADVLIHNEDGSKDAEILFYFFALLCASTTLVSPTDADRGERSHSSDPSHWIEEACTALSPPPCSPTANEKRNFLGTAAESLEYLSGRRDPHPAGPPSLMTLVAAEKCGVGRPRLAGEETGEDARDVLSRVLLLWEEWALKRERASVKEKEKENEGGGTGGKVGGEKEKPRPWCPPYLLESTISDSVSLGENESDTAPGEKGALRSLLEESGSSSLSPSLEACWSLLILCSAAGSEEEGLRRRVSAGQKRLSLQGEVKLLQLAGGGGGEAWKKEGSESLFPSSSSSSASPPFNFPCMLALLSEHATLSGGACEALVASVEGSSSVGAALTCRSWKETDMWRDAEEAQAGVSQIVGPLQLLAGALPSVLSWGPRDREGRRKRETLLLLLFNALKKTDGRNEREGDRQRQHSRQQRCFSTFLRSSLQSCYEEVFVRSLSDSVFLGTFSEGFPEARTLAACVLPEIPAAAEIRTVSGSLSLIRETLRDGQRREIKAPRLAGALNLLDAAIQSAMEKNRESDSQ</sequence>
<feature type="compositionally biased region" description="Basic and acidic residues" evidence="1">
    <location>
        <begin position="2556"/>
        <end position="2565"/>
    </location>
</feature>
<feature type="compositionally biased region" description="Basic and acidic residues" evidence="1">
    <location>
        <begin position="841"/>
        <end position="850"/>
    </location>
</feature>
<feature type="compositionally biased region" description="Basic and acidic residues" evidence="1">
    <location>
        <begin position="1156"/>
        <end position="1183"/>
    </location>
</feature>
<protein>
    <submittedName>
        <fullName evidence="2">Uncharacterized protein</fullName>
    </submittedName>
</protein>
<feature type="compositionally biased region" description="Polar residues" evidence="1">
    <location>
        <begin position="1139"/>
        <end position="1148"/>
    </location>
</feature>
<feature type="compositionally biased region" description="Basic and acidic residues" evidence="1">
    <location>
        <begin position="2803"/>
        <end position="2813"/>
    </location>
</feature>